<dbReference type="PATRIC" id="fig|471514.4.peg.138"/>
<dbReference type="EMBL" id="LJCO01000008">
    <property type="protein sequence ID" value="KPV45527.1"/>
    <property type="molecule type" value="Genomic_DNA"/>
</dbReference>
<dbReference type="InterPro" id="IPR010031">
    <property type="entry name" value="FAD_lactone_oxidase-like"/>
</dbReference>
<dbReference type="InterPro" id="IPR016169">
    <property type="entry name" value="FAD-bd_PCMH_sub2"/>
</dbReference>
<dbReference type="RefSeq" id="WP_054967286.1">
    <property type="nucleotide sequence ID" value="NZ_LJCO01000008.1"/>
</dbReference>
<proteinExistence type="predicted"/>
<keyword evidence="1" id="KW-0285">Flavoprotein</keyword>
<gene>
    <name evidence="4" type="ORF">AN477_00810</name>
</gene>
<dbReference type="Pfam" id="PF01565">
    <property type="entry name" value="FAD_binding_4"/>
    <property type="match status" value="1"/>
</dbReference>
<evidence type="ECO:0000256" key="1">
    <source>
        <dbReference type="ARBA" id="ARBA00022630"/>
    </source>
</evidence>
<dbReference type="PANTHER" id="PTHR43762:SF1">
    <property type="entry name" value="D-ARABINONO-1,4-LACTONE OXIDASE"/>
    <property type="match status" value="1"/>
</dbReference>
<evidence type="ECO:0000259" key="3">
    <source>
        <dbReference type="PROSITE" id="PS51387"/>
    </source>
</evidence>
<dbReference type="Gene3D" id="3.30.70.2520">
    <property type="match status" value="1"/>
</dbReference>
<dbReference type="InterPro" id="IPR016167">
    <property type="entry name" value="FAD-bd_PCMH_sub1"/>
</dbReference>
<dbReference type="InterPro" id="IPR036318">
    <property type="entry name" value="FAD-bd_PCMH-like_sf"/>
</dbReference>
<accession>A0A0P9EPU7</accession>
<evidence type="ECO:0000313" key="4">
    <source>
        <dbReference type="EMBL" id="KPV45527.1"/>
    </source>
</evidence>
<keyword evidence="5" id="KW-1185">Reference proteome</keyword>
<dbReference type="AlphaFoldDB" id="A0A0P9EPU7"/>
<dbReference type="InterPro" id="IPR016171">
    <property type="entry name" value="Vanillyl_alc_oxidase_C-sub2"/>
</dbReference>
<dbReference type="GO" id="GO:0016020">
    <property type="term" value="C:membrane"/>
    <property type="evidence" value="ECO:0007669"/>
    <property type="project" value="InterPro"/>
</dbReference>
<dbReference type="InterPro" id="IPR007173">
    <property type="entry name" value="ALO_C"/>
</dbReference>
<dbReference type="Proteomes" id="UP000050482">
    <property type="component" value="Unassembled WGS sequence"/>
</dbReference>
<dbReference type="PROSITE" id="PS51387">
    <property type="entry name" value="FAD_PCMH"/>
    <property type="match status" value="1"/>
</dbReference>
<name>A0A0P9EPU7_9BACL</name>
<sequence>MLSVEPSRSKAGALGIQKGQPNRWSNWSGIVTSAPRDIVYPSSIEEVRAIVQSCAASRRSLRVVGAGHSFTALAATNDVLMSLDRMSGIIEINHAEQTALVWAGTRLHDLGPLLWKHGLAQENLGDIDAQSIAGAISTGTHGTGSQFGILATQVIEITAVLGTGEVVTCSAESSPELFRALQVSLGAIGVIVKMRLQCKKAFQLHYESRRVRLNDCLTHLEEYKENFRQFEFYCFPYSDTVQLKLMTETETPATHRPIRDYFNKVVMENWLFGALSTACKSMPSLCRPVSRLSASSVPVSEEVGPSYSVFATPRLVRFNEMEYNIPAEALPDVVREVLAKIEAAKIPVHFPIECRFAHGDNIPLSPANSRESAYVAVHMYKGMPHEPYFRAVEEIFLRYGGRPHWGKLHTLTSTELSTRYPAWGEFLTIRASCDPAGIFLNSYLRTLFGLPLLQEVTDHA</sequence>
<dbReference type="PIRSF" id="PIRSF000136">
    <property type="entry name" value="LGO_GLO"/>
    <property type="match status" value="1"/>
</dbReference>
<comment type="caution">
    <text evidence="4">The sequence shown here is derived from an EMBL/GenBank/DDBJ whole genome shotgun (WGS) entry which is preliminary data.</text>
</comment>
<dbReference type="Gene3D" id="1.10.45.10">
    <property type="entry name" value="Vanillyl-alcohol Oxidase, Chain A, domain 4"/>
    <property type="match status" value="1"/>
</dbReference>
<reference evidence="4 5" key="1">
    <citation type="submission" date="2015-09" db="EMBL/GenBank/DDBJ databases">
        <title>Draft genome sequence of Alicyclobacillus ferrooxydans DSM 22381.</title>
        <authorList>
            <person name="Hemp J."/>
        </authorList>
    </citation>
    <scope>NUCLEOTIDE SEQUENCE [LARGE SCALE GENOMIC DNA]</scope>
    <source>
        <strain evidence="4 5">TC-34</strain>
    </source>
</reference>
<dbReference type="OrthoDB" id="9768764at2"/>
<feature type="domain" description="FAD-binding PCMH-type" evidence="3">
    <location>
        <begin position="31"/>
        <end position="201"/>
    </location>
</feature>
<evidence type="ECO:0000313" key="5">
    <source>
        <dbReference type="Proteomes" id="UP000050482"/>
    </source>
</evidence>
<dbReference type="Gene3D" id="3.30.465.10">
    <property type="match status" value="1"/>
</dbReference>
<dbReference type="Pfam" id="PF04030">
    <property type="entry name" value="ALO"/>
    <property type="match status" value="1"/>
</dbReference>
<dbReference type="SUPFAM" id="SSF56176">
    <property type="entry name" value="FAD-binding/transporter-associated domain-like"/>
    <property type="match status" value="1"/>
</dbReference>
<dbReference type="GO" id="GO:0071949">
    <property type="term" value="F:FAD binding"/>
    <property type="evidence" value="ECO:0007669"/>
    <property type="project" value="InterPro"/>
</dbReference>
<dbReference type="InterPro" id="IPR006094">
    <property type="entry name" value="Oxid_FAD_bind_N"/>
</dbReference>
<protein>
    <submittedName>
        <fullName evidence="4">FAD-binding oxidoreductase</fullName>
    </submittedName>
</protein>
<dbReference type="GO" id="GO:0003885">
    <property type="term" value="F:D-arabinono-1,4-lactone oxidase activity"/>
    <property type="evidence" value="ECO:0007669"/>
    <property type="project" value="InterPro"/>
</dbReference>
<evidence type="ECO:0000256" key="2">
    <source>
        <dbReference type="ARBA" id="ARBA00023002"/>
    </source>
</evidence>
<keyword evidence="2" id="KW-0560">Oxidoreductase</keyword>
<dbReference type="STRING" id="471514.AN477_00810"/>
<dbReference type="InterPro" id="IPR016166">
    <property type="entry name" value="FAD-bd_PCMH"/>
</dbReference>
<dbReference type="Gene3D" id="3.30.43.10">
    <property type="entry name" value="Uridine Diphospho-n-acetylenolpyruvylglucosamine Reductase, domain 2"/>
    <property type="match status" value="1"/>
</dbReference>
<dbReference type="NCBIfam" id="TIGR01679">
    <property type="entry name" value="bact_FAD_ox"/>
    <property type="match status" value="1"/>
</dbReference>
<dbReference type="PANTHER" id="PTHR43762">
    <property type="entry name" value="L-GULONOLACTONE OXIDASE"/>
    <property type="match status" value="1"/>
</dbReference>
<organism evidence="4 5">
    <name type="scientific">Alicyclobacillus ferrooxydans</name>
    <dbReference type="NCBI Taxonomy" id="471514"/>
    <lineage>
        <taxon>Bacteria</taxon>
        <taxon>Bacillati</taxon>
        <taxon>Bacillota</taxon>
        <taxon>Bacilli</taxon>
        <taxon>Bacillales</taxon>
        <taxon>Alicyclobacillaceae</taxon>
        <taxon>Alicyclobacillus</taxon>
    </lineage>
</organism>